<evidence type="ECO:0000256" key="2">
    <source>
        <dbReference type="ARBA" id="ARBA00023043"/>
    </source>
</evidence>
<keyword evidence="1" id="KW-0677">Repeat</keyword>
<dbReference type="InterPro" id="IPR003124">
    <property type="entry name" value="WH2_dom"/>
</dbReference>
<evidence type="ECO:0000259" key="4">
    <source>
        <dbReference type="PROSITE" id="PS51082"/>
    </source>
</evidence>
<dbReference type="AlphaFoldDB" id="A0A673LNC9"/>
<dbReference type="PANTHER" id="PTHR24153">
    <property type="entry name" value="ESPIN"/>
    <property type="match status" value="1"/>
</dbReference>
<name>A0A673LNC9_9TELE</name>
<accession>A0A673LNC9</accession>
<dbReference type="SMART" id="SM00246">
    <property type="entry name" value="WH2"/>
    <property type="match status" value="1"/>
</dbReference>
<reference evidence="5" key="2">
    <citation type="submission" date="2025-09" db="UniProtKB">
        <authorList>
            <consortium name="Ensembl"/>
        </authorList>
    </citation>
    <scope>IDENTIFICATION</scope>
</reference>
<proteinExistence type="predicted"/>
<protein>
    <recommendedName>
        <fullName evidence="4">WH2 domain-containing protein</fullName>
    </recommendedName>
</protein>
<reference evidence="5" key="1">
    <citation type="submission" date="2025-08" db="UniProtKB">
        <authorList>
            <consortium name="Ensembl"/>
        </authorList>
    </citation>
    <scope>IDENTIFICATION</scope>
</reference>
<dbReference type="Proteomes" id="UP000472270">
    <property type="component" value="Unassembled WGS sequence"/>
</dbReference>
<evidence type="ECO:0000313" key="6">
    <source>
        <dbReference type="Proteomes" id="UP000472270"/>
    </source>
</evidence>
<organism evidence="5 6">
    <name type="scientific">Sinocyclocheilus rhinocerous</name>
    <dbReference type="NCBI Taxonomy" id="307959"/>
    <lineage>
        <taxon>Eukaryota</taxon>
        <taxon>Metazoa</taxon>
        <taxon>Chordata</taxon>
        <taxon>Craniata</taxon>
        <taxon>Vertebrata</taxon>
        <taxon>Euteleostomi</taxon>
        <taxon>Actinopterygii</taxon>
        <taxon>Neopterygii</taxon>
        <taxon>Teleostei</taxon>
        <taxon>Ostariophysi</taxon>
        <taxon>Cypriniformes</taxon>
        <taxon>Cyprinidae</taxon>
        <taxon>Cyprininae</taxon>
        <taxon>Sinocyclocheilus</taxon>
    </lineage>
</organism>
<evidence type="ECO:0000256" key="1">
    <source>
        <dbReference type="ARBA" id="ARBA00022737"/>
    </source>
</evidence>
<feature type="domain" description="WH2" evidence="4">
    <location>
        <begin position="58"/>
        <end position="75"/>
    </location>
</feature>
<evidence type="ECO:0000256" key="3">
    <source>
        <dbReference type="SAM" id="MobiDB-lite"/>
    </source>
</evidence>
<keyword evidence="2" id="KW-0040">ANK repeat</keyword>
<keyword evidence="6" id="KW-1185">Reference proteome</keyword>
<feature type="compositionally biased region" description="Polar residues" evidence="3">
    <location>
        <begin position="75"/>
        <end position="90"/>
    </location>
</feature>
<feature type="compositionally biased region" description="Pro residues" evidence="3">
    <location>
        <begin position="96"/>
        <end position="105"/>
    </location>
</feature>
<dbReference type="GO" id="GO:0005737">
    <property type="term" value="C:cytoplasm"/>
    <property type="evidence" value="ECO:0007669"/>
    <property type="project" value="TreeGrafter"/>
</dbReference>
<dbReference type="GO" id="GO:0051017">
    <property type="term" value="P:actin filament bundle assembly"/>
    <property type="evidence" value="ECO:0007669"/>
    <property type="project" value="TreeGrafter"/>
</dbReference>
<sequence length="195" mass="21172">LDTGYSKPLFPGTVMGEACPVCVSLSFSSCIHPSILAQFPSVFISGNKSFNMMSPTGDNSELLAEIKAGPKLKPTPQSKGYTTVFSNNGTAGECPSSPPELLPKPQPDDTQSAKPQSPPPVCPTSSGGVVDVESLVPTHDEQGRAIPEWKRQVMVRKLQVKMQEEEENKRKVSDETAGCFQRKLRQCISYPDFNI</sequence>
<dbReference type="InterPro" id="IPR052420">
    <property type="entry name" value="Espin/Espin-like"/>
</dbReference>
<dbReference type="Ensembl" id="ENSSRHT00000080131.1">
    <property type="protein sequence ID" value="ENSSRHP00000078014.1"/>
    <property type="gene ID" value="ENSSRHG00000038689.1"/>
</dbReference>
<dbReference type="PROSITE" id="PS51082">
    <property type="entry name" value="WH2"/>
    <property type="match status" value="1"/>
</dbReference>
<dbReference type="PANTHER" id="PTHR24153:SF14">
    <property type="entry name" value="ESPIN"/>
    <property type="match status" value="1"/>
</dbReference>
<dbReference type="GO" id="GO:0051015">
    <property type="term" value="F:actin filament binding"/>
    <property type="evidence" value="ECO:0007669"/>
    <property type="project" value="TreeGrafter"/>
</dbReference>
<feature type="region of interest" description="Disordered" evidence="3">
    <location>
        <begin position="69"/>
        <end position="128"/>
    </location>
</feature>
<evidence type="ECO:0000313" key="5">
    <source>
        <dbReference type="Ensembl" id="ENSSRHP00000078014.1"/>
    </source>
</evidence>